<dbReference type="GO" id="GO:0005737">
    <property type="term" value="C:cytoplasm"/>
    <property type="evidence" value="ECO:0007669"/>
    <property type="project" value="UniProtKB-SubCell"/>
</dbReference>
<evidence type="ECO:0000256" key="2">
    <source>
        <dbReference type="ARBA" id="ARBA00004496"/>
    </source>
</evidence>
<evidence type="ECO:0000256" key="6">
    <source>
        <dbReference type="PIRSR" id="PIRSR000137-2"/>
    </source>
</evidence>
<comment type="subcellular location">
    <subcellularLocation>
        <location evidence="2">Cytoplasm</location>
    </subcellularLocation>
    <subcellularLocation>
        <location evidence="1">Secreted</location>
        <location evidence="1">Cell wall</location>
    </subcellularLocation>
</comment>
<keyword evidence="4" id="KW-0963">Cytoplasm</keyword>
<keyword evidence="6" id="KW-0274">FAD</keyword>
<dbReference type="Proteomes" id="UP001153618">
    <property type="component" value="Unassembled WGS sequence"/>
</dbReference>
<dbReference type="InterPro" id="IPR036188">
    <property type="entry name" value="FAD/NAD-bd_sf"/>
</dbReference>
<accession>A0A9W4HG97</accession>
<keyword evidence="10" id="KW-1185">Reference proteome</keyword>
<evidence type="ECO:0000256" key="5">
    <source>
        <dbReference type="ARBA" id="ARBA00022512"/>
    </source>
</evidence>
<dbReference type="InterPro" id="IPR012132">
    <property type="entry name" value="GMC_OxRdtase"/>
</dbReference>
<dbReference type="OrthoDB" id="269227at2759"/>
<dbReference type="PIRSF" id="PIRSF000137">
    <property type="entry name" value="Alcohol_oxidase"/>
    <property type="match status" value="1"/>
</dbReference>
<dbReference type="PROSITE" id="PS00624">
    <property type="entry name" value="GMC_OXRED_2"/>
    <property type="match status" value="1"/>
</dbReference>
<proteinExistence type="inferred from homology"/>
<gene>
    <name evidence="9" type="ORF">POLS_LOCUS2471</name>
</gene>
<organism evidence="9 10">
    <name type="scientific">Penicillium olsonii</name>
    <dbReference type="NCBI Taxonomy" id="99116"/>
    <lineage>
        <taxon>Eukaryota</taxon>
        <taxon>Fungi</taxon>
        <taxon>Dikarya</taxon>
        <taxon>Ascomycota</taxon>
        <taxon>Pezizomycotina</taxon>
        <taxon>Eurotiomycetes</taxon>
        <taxon>Eurotiomycetidae</taxon>
        <taxon>Eurotiales</taxon>
        <taxon>Aspergillaceae</taxon>
        <taxon>Penicillium</taxon>
    </lineage>
</organism>
<evidence type="ECO:0000256" key="1">
    <source>
        <dbReference type="ARBA" id="ARBA00004191"/>
    </source>
</evidence>
<dbReference type="Gene3D" id="3.30.560.10">
    <property type="entry name" value="Glucose Oxidase, domain 3"/>
    <property type="match status" value="1"/>
</dbReference>
<evidence type="ECO:0000256" key="3">
    <source>
        <dbReference type="ARBA" id="ARBA00010790"/>
    </source>
</evidence>
<evidence type="ECO:0000256" key="7">
    <source>
        <dbReference type="SAM" id="MobiDB-lite"/>
    </source>
</evidence>
<dbReference type="GO" id="GO:0016614">
    <property type="term" value="F:oxidoreductase activity, acting on CH-OH group of donors"/>
    <property type="evidence" value="ECO:0007669"/>
    <property type="project" value="InterPro"/>
</dbReference>
<evidence type="ECO:0000313" key="9">
    <source>
        <dbReference type="EMBL" id="CAG8023387.1"/>
    </source>
</evidence>
<dbReference type="Pfam" id="PF00732">
    <property type="entry name" value="GMC_oxred_N"/>
    <property type="match status" value="1"/>
</dbReference>
<dbReference type="Gene3D" id="3.50.50.60">
    <property type="entry name" value="FAD/NAD(P)-binding domain"/>
    <property type="match status" value="1"/>
</dbReference>
<dbReference type="SUPFAM" id="SSF54373">
    <property type="entry name" value="FAD-linked reductases, C-terminal domain"/>
    <property type="match status" value="1"/>
</dbReference>
<dbReference type="PANTHER" id="PTHR11552">
    <property type="entry name" value="GLUCOSE-METHANOL-CHOLINE GMC OXIDOREDUCTASE"/>
    <property type="match status" value="1"/>
</dbReference>
<sequence length="632" mass="68504">MASTDTSSVANLREKYDYIIVGGGTSGLVVASRLSEDPTISVLVLEAGSNRIDDPRIAAPGLAPSTFSDPDFDWCFTSPPQEHLNGRCLAQPRGRTLGGSSAINLGMVIYPSKTDLNSWGELGNEGWDWDDISHYLRKSQTFTPPSAETREQLSLQYIDPAIQGTSGPLQVSFGDGPFPAFNAAWPKVFENLNHKITGDPMAGLAKGAFCNPGSIHPTTRTRSHAAVTYYNPEVAQRPNLRVITEALVEKIVLERDETDDVVATGVQFIGSDGAQRTVAAKLEVILAAGALKTPQILELSGIGEGNLLQKNGIEVIVENENVGENVQDHGFVPFSWEAADGQVTGEALRDPNIAMAAMEAWQKSGAGPLGLCPIHSAYATLPELQEGDLASLIREHLDNKTLSPGLAAQYDVLRRLLEDTNEPSGQYTMAPFQALPEKGPSMKGVFGMTEPENFVSIVAVLNRPFSRGTIHIKSANPKENSVFDPRFFSHPLDMELHARHVRWLETLAWTEPMASLLKPGGRRLHSSSKDTTLDEARELVRDRFLVHYHVAGSTAMMPRDKGGVVDSKLKVYGTANLRVVDSGIFPLIPRGNIQTTVYAVAEKAADIIADARSKAPVSRSPASESRRVSKLV</sequence>
<comment type="similarity">
    <text evidence="3">Belongs to the GMC oxidoreductase family.</text>
</comment>
<dbReference type="InterPro" id="IPR007867">
    <property type="entry name" value="GMC_OxRtase_C"/>
</dbReference>
<name>A0A9W4HG97_PENOL</name>
<comment type="caution">
    <text evidence="9">The sequence shown here is derived from an EMBL/GenBank/DDBJ whole genome shotgun (WGS) entry which is preliminary data.</text>
</comment>
<keyword evidence="6" id="KW-0285">Flavoprotein</keyword>
<dbReference type="EMBL" id="CAJVOS010000015">
    <property type="protein sequence ID" value="CAG8023387.1"/>
    <property type="molecule type" value="Genomic_DNA"/>
</dbReference>
<protein>
    <recommendedName>
        <fullName evidence="8">Glucose-methanol-choline oxidoreductase N-terminal domain-containing protein</fullName>
    </recommendedName>
</protein>
<feature type="binding site" evidence="6">
    <location>
        <position position="248"/>
    </location>
    <ligand>
        <name>FAD</name>
        <dbReference type="ChEBI" id="CHEBI:57692"/>
    </ligand>
</feature>
<keyword evidence="5" id="KW-0134">Cell wall</keyword>
<feature type="binding site" evidence="6">
    <location>
        <begin position="25"/>
        <end position="26"/>
    </location>
    <ligand>
        <name>FAD</name>
        <dbReference type="ChEBI" id="CHEBI:57692"/>
    </ligand>
</feature>
<comment type="cofactor">
    <cofactor evidence="6">
        <name>FAD</name>
        <dbReference type="ChEBI" id="CHEBI:57692"/>
    </cofactor>
</comment>
<evidence type="ECO:0000313" key="10">
    <source>
        <dbReference type="Proteomes" id="UP001153618"/>
    </source>
</evidence>
<evidence type="ECO:0000256" key="4">
    <source>
        <dbReference type="ARBA" id="ARBA00022490"/>
    </source>
</evidence>
<evidence type="ECO:0000259" key="8">
    <source>
        <dbReference type="PROSITE" id="PS00624"/>
    </source>
</evidence>
<dbReference type="SUPFAM" id="SSF51905">
    <property type="entry name" value="FAD/NAD(P)-binding domain"/>
    <property type="match status" value="1"/>
</dbReference>
<dbReference type="GO" id="GO:0050660">
    <property type="term" value="F:flavin adenine dinucleotide binding"/>
    <property type="evidence" value="ECO:0007669"/>
    <property type="project" value="InterPro"/>
</dbReference>
<feature type="domain" description="Glucose-methanol-choline oxidoreductase N-terminal" evidence="8">
    <location>
        <begin position="289"/>
        <end position="303"/>
    </location>
</feature>
<dbReference type="AlphaFoldDB" id="A0A9W4HG97"/>
<reference evidence="9" key="1">
    <citation type="submission" date="2021-07" db="EMBL/GenBank/DDBJ databases">
        <authorList>
            <person name="Branca A.L. A."/>
        </authorList>
    </citation>
    <scope>NUCLEOTIDE SEQUENCE</scope>
</reference>
<feature type="region of interest" description="Disordered" evidence="7">
    <location>
        <begin position="612"/>
        <end position="632"/>
    </location>
</feature>
<dbReference type="Pfam" id="PF05199">
    <property type="entry name" value="GMC_oxred_C"/>
    <property type="match status" value="1"/>
</dbReference>
<dbReference type="InterPro" id="IPR000172">
    <property type="entry name" value="GMC_OxRdtase_N"/>
</dbReference>
<keyword evidence="5" id="KW-0964">Secreted</keyword>
<dbReference type="PANTHER" id="PTHR11552:SF210">
    <property type="entry name" value="GLUCOSE-METHANOL-CHOLINE OXIDOREDUCTASE N-TERMINAL DOMAIN-CONTAINING PROTEIN-RELATED"/>
    <property type="match status" value="1"/>
</dbReference>